<protein>
    <submittedName>
        <fullName evidence="2">Uncharacterized protein</fullName>
    </submittedName>
</protein>
<evidence type="ECO:0000313" key="2">
    <source>
        <dbReference type="EMBL" id="GBN66250.1"/>
    </source>
</evidence>
<accession>A0A4Y2QSL1</accession>
<feature type="compositionally biased region" description="Basic residues" evidence="1">
    <location>
        <begin position="103"/>
        <end position="132"/>
    </location>
</feature>
<evidence type="ECO:0000256" key="1">
    <source>
        <dbReference type="SAM" id="MobiDB-lite"/>
    </source>
</evidence>
<proteinExistence type="predicted"/>
<reference evidence="2 3" key="1">
    <citation type="journal article" date="2019" name="Sci. Rep.">
        <title>Orb-weaving spider Araneus ventricosus genome elucidates the spidroin gene catalogue.</title>
        <authorList>
            <person name="Kono N."/>
            <person name="Nakamura H."/>
            <person name="Ohtoshi R."/>
            <person name="Moran D.A.P."/>
            <person name="Shinohara A."/>
            <person name="Yoshida Y."/>
            <person name="Fujiwara M."/>
            <person name="Mori M."/>
            <person name="Tomita M."/>
            <person name="Arakawa K."/>
        </authorList>
    </citation>
    <scope>NUCLEOTIDE SEQUENCE [LARGE SCALE GENOMIC DNA]</scope>
</reference>
<dbReference type="EMBL" id="BGPR01014681">
    <property type="protein sequence ID" value="GBN66250.1"/>
    <property type="molecule type" value="Genomic_DNA"/>
</dbReference>
<evidence type="ECO:0000313" key="3">
    <source>
        <dbReference type="Proteomes" id="UP000499080"/>
    </source>
</evidence>
<organism evidence="2 3">
    <name type="scientific">Araneus ventricosus</name>
    <name type="common">Orbweaver spider</name>
    <name type="synonym">Epeira ventricosa</name>
    <dbReference type="NCBI Taxonomy" id="182803"/>
    <lineage>
        <taxon>Eukaryota</taxon>
        <taxon>Metazoa</taxon>
        <taxon>Ecdysozoa</taxon>
        <taxon>Arthropoda</taxon>
        <taxon>Chelicerata</taxon>
        <taxon>Arachnida</taxon>
        <taxon>Araneae</taxon>
        <taxon>Araneomorphae</taxon>
        <taxon>Entelegynae</taxon>
        <taxon>Araneoidea</taxon>
        <taxon>Araneidae</taxon>
        <taxon>Araneus</taxon>
    </lineage>
</organism>
<comment type="caution">
    <text evidence="2">The sequence shown here is derived from an EMBL/GenBank/DDBJ whole genome shotgun (WGS) entry which is preliminary data.</text>
</comment>
<name>A0A4Y2QSL1_ARAVE</name>
<dbReference type="Proteomes" id="UP000499080">
    <property type="component" value="Unassembled WGS sequence"/>
</dbReference>
<keyword evidence="3" id="KW-1185">Reference proteome</keyword>
<dbReference type="OrthoDB" id="6427943at2759"/>
<dbReference type="AlphaFoldDB" id="A0A4Y2QSL1"/>
<gene>
    <name evidence="2" type="ORF">AVEN_218087_1</name>
</gene>
<feature type="region of interest" description="Disordered" evidence="1">
    <location>
        <begin position="99"/>
        <end position="139"/>
    </location>
</feature>
<sequence>MHLHRKDCEAYYCAQVGGGGYFRGAVGIQRGYGVFGDLKRYITPLAIKAGKYLGQHLLHTGKNVLSDVREGKSFRDAARSRLHQSSKKIRDDFFQQLHQQGKGIKRKAPRKRCQSKAKTSKARPPKAKRRKVTTRDIFG</sequence>